<evidence type="ECO:0000313" key="2">
    <source>
        <dbReference type="Proteomes" id="UP000284476"/>
    </source>
</evidence>
<sequence length="260" mass="28163">MAQDVVRTGYEAEFGAVIERLVLAKKRVQADLARAFGLPDPFVSDADRVALLKARALPPERCGSDMIAAPARGPMVAFSPLLVTPKDKDWDVRHVGFKGRDAARMADAFDLMDRQARRKGGDEYRPPFSDRQMGMGRRYAALVEKHNAAGVRGISIETMLAGRAGGSATGSSYMDALIQEGRCIQALRAAIGDDVALVPKRAGSSGRSGITVRVLVDLVCIEGLTISQVLRRFGWVPDKVTRPALQSQLGAALDRMWIAE</sequence>
<reference evidence="1 2" key="1">
    <citation type="submission" date="2019-01" db="EMBL/GenBank/DDBJ databases">
        <title>Sinorhodobacter populi sp. nov. isolated from the symptomatic bark tissue of Populus euramericana canker.</title>
        <authorList>
            <person name="Xu G."/>
        </authorList>
    </citation>
    <scope>NUCLEOTIDE SEQUENCE [LARGE SCALE GENOMIC DNA]</scope>
    <source>
        <strain evidence="1 2">SK2B-1</strain>
    </source>
</reference>
<protein>
    <submittedName>
        <fullName evidence="1">Uncharacterized protein</fullName>
    </submittedName>
</protein>
<evidence type="ECO:0000313" key="1">
    <source>
        <dbReference type="EMBL" id="RWR18812.1"/>
    </source>
</evidence>
<dbReference type="RefSeq" id="WP_128209663.1">
    <property type="nucleotide sequence ID" value="NZ_JBHRSO010000024.1"/>
</dbReference>
<name>A0A443JE70_9RHOB</name>
<dbReference type="Proteomes" id="UP000284476">
    <property type="component" value="Unassembled WGS sequence"/>
</dbReference>
<proteinExistence type="predicted"/>
<accession>A0A443JE70</accession>
<gene>
    <name evidence="1" type="ORF">D2T30_15745</name>
</gene>
<organism evidence="1 2">
    <name type="scientific">Paenirhodobacter populi</name>
    <dbReference type="NCBI Taxonomy" id="2306993"/>
    <lineage>
        <taxon>Bacteria</taxon>
        <taxon>Pseudomonadati</taxon>
        <taxon>Pseudomonadota</taxon>
        <taxon>Alphaproteobacteria</taxon>
        <taxon>Rhodobacterales</taxon>
        <taxon>Rhodobacter group</taxon>
        <taxon>Paenirhodobacter</taxon>
    </lineage>
</organism>
<reference evidence="1 2" key="2">
    <citation type="submission" date="2019-01" db="EMBL/GenBank/DDBJ databases">
        <authorList>
            <person name="Li Y."/>
        </authorList>
    </citation>
    <scope>NUCLEOTIDE SEQUENCE [LARGE SCALE GENOMIC DNA]</scope>
    <source>
        <strain evidence="1 2">SK2B-1</strain>
    </source>
</reference>
<comment type="caution">
    <text evidence="1">The sequence shown here is derived from an EMBL/GenBank/DDBJ whole genome shotgun (WGS) entry which is preliminary data.</text>
</comment>
<dbReference type="AlphaFoldDB" id="A0A443JE70"/>
<dbReference type="EMBL" id="SAUZ01000018">
    <property type="protein sequence ID" value="RWR18812.1"/>
    <property type="molecule type" value="Genomic_DNA"/>
</dbReference>